<proteinExistence type="predicted"/>
<name>A0AAF0R113_SOLVR</name>
<dbReference type="AlphaFoldDB" id="A0AAF0R113"/>
<sequence length="111" mass="12805">IEITGRRRSIWNTLFLSNKIRKKNLNPFKYSPAFQIPNGKRKGKMEFSFMWDATSISAAYSDRILQAGEKTTSYSSTCCCAANKIIYLRPSFLHSILPTINEVWFNPHLIL</sequence>
<reference evidence="1" key="1">
    <citation type="submission" date="2023-08" db="EMBL/GenBank/DDBJ databases">
        <title>A de novo genome assembly of Solanum verrucosum Schlechtendal, a Mexican diploid species geographically isolated from the other diploid A-genome species in potato relatives.</title>
        <authorList>
            <person name="Hosaka K."/>
        </authorList>
    </citation>
    <scope>NUCLEOTIDE SEQUENCE</scope>
    <source>
        <tissue evidence="1">Young leaves</tissue>
    </source>
</reference>
<feature type="non-terminal residue" evidence="1">
    <location>
        <position position="1"/>
    </location>
</feature>
<keyword evidence="2" id="KW-1185">Reference proteome</keyword>
<organism evidence="1 2">
    <name type="scientific">Solanum verrucosum</name>
    <dbReference type="NCBI Taxonomy" id="315347"/>
    <lineage>
        <taxon>Eukaryota</taxon>
        <taxon>Viridiplantae</taxon>
        <taxon>Streptophyta</taxon>
        <taxon>Embryophyta</taxon>
        <taxon>Tracheophyta</taxon>
        <taxon>Spermatophyta</taxon>
        <taxon>Magnoliopsida</taxon>
        <taxon>eudicotyledons</taxon>
        <taxon>Gunneridae</taxon>
        <taxon>Pentapetalae</taxon>
        <taxon>asterids</taxon>
        <taxon>lamiids</taxon>
        <taxon>Solanales</taxon>
        <taxon>Solanaceae</taxon>
        <taxon>Solanoideae</taxon>
        <taxon>Solaneae</taxon>
        <taxon>Solanum</taxon>
    </lineage>
</organism>
<protein>
    <submittedName>
        <fullName evidence="1">Uncharacterized protein</fullName>
    </submittedName>
</protein>
<evidence type="ECO:0000313" key="1">
    <source>
        <dbReference type="EMBL" id="WMV29599.1"/>
    </source>
</evidence>
<dbReference type="EMBL" id="CP133616">
    <property type="protein sequence ID" value="WMV29599.1"/>
    <property type="molecule type" value="Genomic_DNA"/>
</dbReference>
<evidence type="ECO:0000313" key="2">
    <source>
        <dbReference type="Proteomes" id="UP001234989"/>
    </source>
</evidence>
<gene>
    <name evidence="1" type="ORF">MTR67_022984</name>
</gene>
<accession>A0AAF0R113</accession>
<dbReference type="Proteomes" id="UP001234989">
    <property type="component" value="Chromosome 5"/>
</dbReference>